<proteinExistence type="predicted"/>
<dbReference type="Gene3D" id="2.40.128.410">
    <property type="match status" value="1"/>
</dbReference>
<sequence>MAALLLYLGSACGTPKEGSSEAAAANIVALVDSQTYQFTATQMNPQGGRSRILNTLYFVRVDKDKLSVDLPYVGRAYNASIGTSDSPLRFETNTFEQSVKEAKNGGREITIKPSGQNTDVRELFLTIFSNGAGTLNVTSNNRQSISFSGNVSSLPQKK</sequence>
<dbReference type="Proteomes" id="UP000033121">
    <property type="component" value="Unassembled WGS sequence"/>
</dbReference>
<gene>
    <name evidence="1" type="ORF">FPE01S_01_12180</name>
</gene>
<evidence type="ECO:0008006" key="3">
    <source>
        <dbReference type="Google" id="ProtNLM"/>
    </source>
</evidence>
<evidence type="ECO:0000313" key="2">
    <source>
        <dbReference type="Proteomes" id="UP000033121"/>
    </source>
</evidence>
<dbReference type="EMBL" id="BBWV01000001">
    <property type="protein sequence ID" value="GAO42205.1"/>
    <property type="molecule type" value="Genomic_DNA"/>
</dbReference>
<dbReference type="InterPro" id="IPR025347">
    <property type="entry name" value="DUF4251"/>
</dbReference>
<dbReference type="AlphaFoldDB" id="A0A0E9MYK1"/>
<dbReference type="STRING" id="1220578.FPE01S_01_12180"/>
<dbReference type="Pfam" id="PF14059">
    <property type="entry name" value="DUF4251"/>
    <property type="match status" value="1"/>
</dbReference>
<comment type="caution">
    <text evidence="1">The sequence shown here is derived from an EMBL/GenBank/DDBJ whole genome shotgun (WGS) entry which is preliminary data.</text>
</comment>
<keyword evidence="2" id="KW-1185">Reference proteome</keyword>
<name>A0A0E9MYK1_9BACT</name>
<reference evidence="1 2" key="1">
    <citation type="submission" date="2015-04" db="EMBL/GenBank/DDBJ databases">
        <title>Whole genome shotgun sequence of Flavihumibacter petaseus NBRC 106054.</title>
        <authorList>
            <person name="Miyazawa S."/>
            <person name="Hosoyama A."/>
            <person name="Hashimoto M."/>
            <person name="Noguchi M."/>
            <person name="Tsuchikane K."/>
            <person name="Ohji S."/>
            <person name="Yamazoe A."/>
            <person name="Ichikawa N."/>
            <person name="Kimura A."/>
            <person name="Fujita N."/>
        </authorList>
    </citation>
    <scope>NUCLEOTIDE SEQUENCE [LARGE SCALE GENOMIC DNA]</scope>
    <source>
        <strain evidence="1 2">NBRC 106054</strain>
    </source>
</reference>
<protein>
    <recommendedName>
        <fullName evidence="3">DUF4251 domain-containing protein</fullName>
    </recommendedName>
</protein>
<evidence type="ECO:0000313" key="1">
    <source>
        <dbReference type="EMBL" id="GAO42205.1"/>
    </source>
</evidence>
<accession>A0A0E9MYK1</accession>
<organism evidence="1 2">
    <name type="scientific">Flavihumibacter petaseus NBRC 106054</name>
    <dbReference type="NCBI Taxonomy" id="1220578"/>
    <lineage>
        <taxon>Bacteria</taxon>
        <taxon>Pseudomonadati</taxon>
        <taxon>Bacteroidota</taxon>
        <taxon>Chitinophagia</taxon>
        <taxon>Chitinophagales</taxon>
        <taxon>Chitinophagaceae</taxon>
        <taxon>Flavihumibacter</taxon>
    </lineage>
</organism>